<dbReference type="AlphaFoldDB" id="A0AAV4UI09"/>
<evidence type="ECO:0000313" key="1">
    <source>
        <dbReference type="EMBL" id="GIY57344.1"/>
    </source>
</evidence>
<dbReference type="Proteomes" id="UP001054837">
    <property type="component" value="Unassembled WGS sequence"/>
</dbReference>
<evidence type="ECO:0000313" key="2">
    <source>
        <dbReference type="Proteomes" id="UP001054837"/>
    </source>
</evidence>
<organism evidence="1 2">
    <name type="scientific">Caerostris darwini</name>
    <dbReference type="NCBI Taxonomy" id="1538125"/>
    <lineage>
        <taxon>Eukaryota</taxon>
        <taxon>Metazoa</taxon>
        <taxon>Ecdysozoa</taxon>
        <taxon>Arthropoda</taxon>
        <taxon>Chelicerata</taxon>
        <taxon>Arachnida</taxon>
        <taxon>Araneae</taxon>
        <taxon>Araneomorphae</taxon>
        <taxon>Entelegynae</taxon>
        <taxon>Araneoidea</taxon>
        <taxon>Araneidae</taxon>
        <taxon>Caerostris</taxon>
    </lineage>
</organism>
<name>A0AAV4UI09_9ARAC</name>
<accession>A0AAV4UI09</accession>
<proteinExistence type="predicted"/>
<gene>
    <name evidence="1" type="ORF">CDAR_526201</name>
</gene>
<dbReference type="EMBL" id="BPLQ01011325">
    <property type="protein sequence ID" value="GIY57344.1"/>
    <property type="molecule type" value="Genomic_DNA"/>
</dbReference>
<sequence>MFACVISDKTLKFLIDLFLLERAEAGTQWYVHLQKLNSYQRPNLQLVERQAFAELWKDDFSAVENLDLNGGSENI</sequence>
<reference evidence="1 2" key="1">
    <citation type="submission" date="2021-06" db="EMBL/GenBank/DDBJ databases">
        <title>Caerostris darwini draft genome.</title>
        <authorList>
            <person name="Kono N."/>
            <person name="Arakawa K."/>
        </authorList>
    </citation>
    <scope>NUCLEOTIDE SEQUENCE [LARGE SCALE GENOMIC DNA]</scope>
</reference>
<protein>
    <submittedName>
        <fullName evidence="1">Uncharacterized protein</fullName>
    </submittedName>
</protein>
<comment type="caution">
    <text evidence="1">The sequence shown here is derived from an EMBL/GenBank/DDBJ whole genome shotgun (WGS) entry which is preliminary data.</text>
</comment>
<keyword evidence="2" id="KW-1185">Reference proteome</keyword>